<dbReference type="GO" id="GO:0006893">
    <property type="term" value="P:Golgi to plasma membrane transport"/>
    <property type="evidence" value="ECO:0007669"/>
    <property type="project" value="UniProtKB-UniRule"/>
</dbReference>
<feature type="region of interest" description="Disordered" evidence="5">
    <location>
        <begin position="1"/>
        <end position="35"/>
    </location>
</feature>
<feature type="domain" description="Exocyst complex component EXOC2/Sec5 N-terminal" evidence="6">
    <location>
        <begin position="180"/>
        <end position="569"/>
    </location>
</feature>
<evidence type="ECO:0000256" key="3">
    <source>
        <dbReference type="ARBA" id="ARBA00022483"/>
    </source>
</evidence>
<evidence type="ECO:0000313" key="7">
    <source>
        <dbReference type="EMBL" id="PSC74280.1"/>
    </source>
</evidence>
<feature type="domain" description="Exocyst complex component EXOC2/Sec5 N-terminal" evidence="6">
    <location>
        <begin position="816"/>
        <end position="1014"/>
    </location>
</feature>
<feature type="compositionally biased region" description="Low complexity" evidence="5">
    <location>
        <begin position="502"/>
        <end position="535"/>
    </location>
</feature>
<reference evidence="7 8" key="1">
    <citation type="journal article" date="2018" name="Plant J.">
        <title>Genome sequences of Chlorella sorokiniana UTEX 1602 and Micractinium conductrix SAG 241.80: implications to maltose excretion by a green alga.</title>
        <authorList>
            <person name="Arriola M.B."/>
            <person name="Velmurugan N."/>
            <person name="Zhang Y."/>
            <person name="Plunkett M.H."/>
            <person name="Hondzo H."/>
            <person name="Barney B.M."/>
        </authorList>
    </citation>
    <scope>NUCLEOTIDE SEQUENCE [LARGE SCALE GENOMIC DNA]</scope>
    <source>
        <strain evidence="7 8">SAG 241.80</strain>
    </source>
</reference>
<dbReference type="PANTHER" id="PTHR13043">
    <property type="entry name" value="EXOCYST COMPLEX COMPONENT SEC5"/>
    <property type="match status" value="1"/>
</dbReference>
<proteinExistence type="inferred from homology"/>
<evidence type="ECO:0000259" key="6">
    <source>
        <dbReference type="Pfam" id="PF15469"/>
    </source>
</evidence>
<feature type="compositionally biased region" description="Low complexity" evidence="5">
    <location>
        <begin position="480"/>
        <end position="492"/>
    </location>
</feature>
<dbReference type="AlphaFoldDB" id="A0A2P6VJP0"/>
<gene>
    <name evidence="7" type="ORF">C2E20_2697</name>
</gene>
<evidence type="ECO:0000256" key="4">
    <source>
        <dbReference type="RuleBase" id="RU365069"/>
    </source>
</evidence>
<feature type="compositionally biased region" description="Basic and acidic residues" evidence="5">
    <location>
        <begin position="17"/>
        <end position="26"/>
    </location>
</feature>
<dbReference type="GO" id="GO:0006887">
    <property type="term" value="P:exocytosis"/>
    <property type="evidence" value="ECO:0007669"/>
    <property type="project" value="UniProtKB-KW"/>
</dbReference>
<dbReference type="GO" id="GO:0000145">
    <property type="term" value="C:exocyst"/>
    <property type="evidence" value="ECO:0007669"/>
    <property type="project" value="UniProtKB-UniRule"/>
</dbReference>
<protein>
    <recommendedName>
        <fullName evidence="4">Exocyst complex component SEC5</fullName>
    </recommendedName>
</protein>
<dbReference type="EMBL" id="LHPF02000005">
    <property type="protein sequence ID" value="PSC74280.1"/>
    <property type="molecule type" value="Genomic_DNA"/>
</dbReference>
<dbReference type="InterPro" id="IPR039481">
    <property type="entry name" value="EXOC2/Sec5_N_dom"/>
</dbReference>
<dbReference type="PANTHER" id="PTHR13043:SF1">
    <property type="entry name" value="EXOCYST COMPLEX COMPONENT 2"/>
    <property type="match status" value="1"/>
</dbReference>
<comment type="subunit">
    <text evidence="4">Component of the exocyst complex.</text>
</comment>
<comment type="function">
    <text evidence="4">Component of the exocyst complex involved in the docking of exocytic vesicles with fusion sites on the plasma membrane.</text>
</comment>
<comment type="similarity">
    <text evidence="1 4">Belongs to the SEC5 family.</text>
</comment>
<dbReference type="Pfam" id="PF15469">
    <property type="entry name" value="Sec5"/>
    <property type="match status" value="2"/>
</dbReference>
<evidence type="ECO:0000256" key="2">
    <source>
        <dbReference type="ARBA" id="ARBA00022448"/>
    </source>
</evidence>
<evidence type="ECO:0000256" key="1">
    <source>
        <dbReference type="ARBA" id="ARBA00010578"/>
    </source>
</evidence>
<keyword evidence="8" id="KW-1185">Reference proteome</keyword>
<dbReference type="InterPro" id="IPR029175">
    <property type="entry name" value="EXOC2/Sec5"/>
</dbReference>
<evidence type="ECO:0000256" key="5">
    <source>
        <dbReference type="SAM" id="MobiDB-lite"/>
    </source>
</evidence>
<organism evidence="7 8">
    <name type="scientific">Micractinium conductrix</name>
    <dbReference type="NCBI Taxonomy" id="554055"/>
    <lineage>
        <taxon>Eukaryota</taxon>
        <taxon>Viridiplantae</taxon>
        <taxon>Chlorophyta</taxon>
        <taxon>core chlorophytes</taxon>
        <taxon>Trebouxiophyceae</taxon>
        <taxon>Chlorellales</taxon>
        <taxon>Chlorellaceae</taxon>
        <taxon>Chlorella clade</taxon>
        <taxon>Micractinium</taxon>
    </lineage>
</organism>
<comment type="caution">
    <text evidence="7">The sequence shown here is derived from an EMBL/GenBank/DDBJ whole genome shotgun (WGS) entry which is preliminary data.</text>
</comment>
<evidence type="ECO:0000313" key="8">
    <source>
        <dbReference type="Proteomes" id="UP000239649"/>
    </source>
</evidence>
<dbReference type="STRING" id="554055.A0A2P6VJP0"/>
<keyword evidence="3 4" id="KW-0268">Exocytosis</keyword>
<feature type="region of interest" description="Disordered" evidence="5">
    <location>
        <begin position="480"/>
        <end position="535"/>
    </location>
</feature>
<dbReference type="OrthoDB" id="508358at2759"/>
<dbReference type="Proteomes" id="UP000239649">
    <property type="component" value="Unassembled WGS sequence"/>
</dbReference>
<dbReference type="GO" id="GO:0015031">
    <property type="term" value="P:protein transport"/>
    <property type="evidence" value="ECO:0007669"/>
    <property type="project" value="UniProtKB-KW"/>
</dbReference>
<accession>A0A2P6VJP0</accession>
<sequence>MKLFRRNSTKGRPQAAADRDSDRDSDLSLMSEDSDWEAERAALHKSLSAPTEPNAAVLAAAGAGEHASLWAEVDREELERIALNIARNAVPPAASDEGAEAAARLTISAAVAEQAEAHDSTDPLGFGRIDTRLLTLDMRGGGAPKPRYAARLSALEAGGRRAGGGARRASMEDGVGEAPAALRAKVLPGSRQFDAEAYLGTIHADTPLPELLRGLAALRQQLSEHAGQVKALVKENFDRFISSKNTVDTVYAALQRAEAEGEAGVHGASSAEVLEAVLKVKDEARHAFGPLLERHAKADRIRLVLGVMQRYEAVVQLPSRVRQHAEAGDYEQVVADYRKAKALLADQGGASGGGLGSAASGTAALGGGSAAAAAAAAAAAQRRGEGGMWGKLMDEIDKVVGSVAHTLETIVRSVQSAPGEAHDAVRWVLQLREVGVPAAQGMDPVGLYVEAQERHVRALLEAALAQYNAALDRLRRAAQQSEEAEAQADSLAGMGLGPTGMPAPGKYGAGSAAASPAASRPSSASATPRGGASAGDSLAAGMQQAAVRYVSLVTTALCQWLPDYWVVTQQRLPALAGVGDAAAAVERGTAAAERSVGAMLALYRSTVQAVLANPAAGGLTHAGLLSLAEALADGCQALAQAASSGGGGGGGAAAAALPHPGAVACLRQLTERACHASLAQLSAHLSEAVGQLCAAEDFRLTVASRRAGQPSTASVAALQSLVQGGMLHLQAALAQAARAGVAPQAKAAASARSAFFGCFSAYAAGVGAQADELLLLGGGGAAGHAHGGGGGGGGQPSLAAEAAAAAAALGSAASGGKEAAAFSPSRRLLVLCANLGAVRGRLLPQQYSRWAGLLQTGGSTAKELSAAAAECGRQLEDCETRLAGAYIDRKQATLDEAMELLLFADGTVWEEAPPPQGPRPAALELIHALAAVQAELAATAPALLREVLEELLLGTLDGFAQVLMQGSPPASAGGVLQLWLEGSVLLAAVSGLGGEPLQQASTRLRAALDRRLQAAVATAAAAAGGGEAAQLAAWAGSAGGLSLEACRQRLGALCEQAQAAARLNLAPLHRLARQ</sequence>
<keyword evidence="4" id="KW-0653">Protein transport</keyword>
<name>A0A2P6VJP0_9CHLO</name>
<keyword evidence="2 4" id="KW-0813">Transport</keyword>